<evidence type="ECO:0000313" key="1">
    <source>
        <dbReference type="EMBL" id="KAE7997197.1"/>
    </source>
</evidence>
<accession>A0A5N6QDE3</accession>
<sequence>MPVPVDASDDREEANGDECKNLVGFQWGFGSIQQQNARIWVFWVVSLDDD</sequence>
<dbReference type="EMBL" id="CM017321">
    <property type="protein sequence ID" value="KAE7997197.1"/>
    <property type="molecule type" value="Genomic_DNA"/>
</dbReference>
<dbReference type="AlphaFoldDB" id="A0A5N6QDE3"/>
<reference evidence="1 2" key="1">
    <citation type="submission" date="2019-06" db="EMBL/GenBank/DDBJ databases">
        <title>A chromosomal-level reference genome of Carpinus fangiana (Coryloideae, Betulaceae).</title>
        <authorList>
            <person name="Yang X."/>
            <person name="Wang Z."/>
            <person name="Zhang L."/>
            <person name="Hao G."/>
            <person name="Liu J."/>
            <person name="Yang Y."/>
        </authorList>
    </citation>
    <scope>NUCLEOTIDE SEQUENCE [LARGE SCALE GENOMIC DNA]</scope>
    <source>
        <strain evidence="1">Cfa_2016G</strain>
        <tissue evidence="1">Leaf</tissue>
    </source>
</reference>
<protein>
    <submittedName>
        <fullName evidence="1">Uncharacterized protein</fullName>
    </submittedName>
</protein>
<name>A0A5N6QDE3_9ROSI</name>
<evidence type="ECO:0000313" key="2">
    <source>
        <dbReference type="Proteomes" id="UP000327013"/>
    </source>
</evidence>
<gene>
    <name evidence="1" type="ORF">FH972_001852</name>
</gene>
<organism evidence="1 2">
    <name type="scientific">Carpinus fangiana</name>
    <dbReference type="NCBI Taxonomy" id="176857"/>
    <lineage>
        <taxon>Eukaryota</taxon>
        <taxon>Viridiplantae</taxon>
        <taxon>Streptophyta</taxon>
        <taxon>Embryophyta</taxon>
        <taxon>Tracheophyta</taxon>
        <taxon>Spermatophyta</taxon>
        <taxon>Magnoliopsida</taxon>
        <taxon>eudicotyledons</taxon>
        <taxon>Gunneridae</taxon>
        <taxon>Pentapetalae</taxon>
        <taxon>rosids</taxon>
        <taxon>fabids</taxon>
        <taxon>Fagales</taxon>
        <taxon>Betulaceae</taxon>
        <taxon>Carpinus</taxon>
    </lineage>
</organism>
<dbReference type="Proteomes" id="UP000327013">
    <property type="component" value="Chromosome 1"/>
</dbReference>
<keyword evidence="2" id="KW-1185">Reference proteome</keyword>
<proteinExistence type="predicted"/>